<dbReference type="STRING" id="141349.BN1232_06172"/>
<dbReference type="GO" id="GO:0003677">
    <property type="term" value="F:DNA binding"/>
    <property type="evidence" value="ECO:0007669"/>
    <property type="project" value="InterPro"/>
</dbReference>
<feature type="coiled-coil region" evidence="1">
    <location>
        <begin position="213"/>
        <end position="265"/>
    </location>
</feature>
<gene>
    <name evidence="3" type="ORF">BN1232_06172</name>
</gene>
<dbReference type="AlphaFoldDB" id="A0A0E4CRG5"/>
<dbReference type="InterPro" id="IPR011109">
    <property type="entry name" value="DNA_bind_recombinase_dom"/>
</dbReference>
<dbReference type="Proteomes" id="UP000199251">
    <property type="component" value="Unassembled WGS sequence"/>
</dbReference>
<dbReference type="InterPro" id="IPR038109">
    <property type="entry name" value="DNA_bind_recomb_sf"/>
</dbReference>
<dbReference type="InterPro" id="IPR050639">
    <property type="entry name" value="SSR_resolvase"/>
</dbReference>
<reference evidence="3 4" key="1">
    <citation type="submission" date="2015-03" db="EMBL/GenBank/DDBJ databases">
        <authorList>
            <person name="Urmite Genomes"/>
        </authorList>
    </citation>
    <scope>NUCLEOTIDE SEQUENCE [LARGE SCALE GENOMIC DNA]</scope>
    <source>
        <strain evidence="3 4">CSUR P1491</strain>
    </source>
</reference>
<keyword evidence="1" id="KW-0175">Coiled coil</keyword>
<feature type="domain" description="Recombinase" evidence="2">
    <location>
        <begin position="9"/>
        <end position="106"/>
    </location>
</feature>
<organism evidence="3 4">
    <name type="scientific">Mycobacterium lentiflavum</name>
    <dbReference type="NCBI Taxonomy" id="141349"/>
    <lineage>
        <taxon>Bacteria</taxon>
        <taxon>Bacillati</taxon>
        <taxon>Actinomycetota</taxon>
        <taxon>Actinomycetes</taxon>
        <taxon>Mycobacteriales</taxon>
        <taxon>Mycobacteriaceae</taxon>
        <taxon>Mycobacterium</taxon>
        <taxon>Mycobacterium simiae complex</taxon>
    </lineage>
</organism>
<dbReference type="GO" id="GO:0000150">
    <property type="term" value="F:DNA strand exchange activity"/>
    <property type="evidence" value="ECO:0007669"/>
    <property type="project" value="InterPro"/>
</dbReference>
<sequence length="531" mass="59219">MRGVWLWLREQQLKFPLQPTAYLRGTDIVWVEPTYHAVHNVLTHPAYAGAYVFGKTRQRRSVDADGELRVRRHKLPQGEWEVLIKGHHRGFIDWDTFQGNQIRIRGNIRPTAHQPGTGAVREGCALLQGLATCGTCGRKLAVYYDGPAKTTPGYYCTGTGQLVEGRGTRHLRVGGAAIDTAVAEAFLAALQPAALQACQAAAQQLEDGHDTALAQWRRQVDQARYQAGRAERRYRAVDPDNRLVAQGLETEWNTALQQLADAEAELTRRETARPKTLTPQEKSVIQALGDDLAEAWSAPTTTDKDRKQLLRSLLDEINIAVHRDHTDPHADLLLRWKGGAITELSLPIKRTPPNRLRTDEDTVALVRRLAAHYPDPVIAHILNRQDRRTARGLSFTAGRVQSLRHHWQIACHQPGDDPTEGARLTVTDAAAQLGLAASTLHRWLSDGFIAGEQLTPGAPWRIRLTDDIRALFVDDAPDGWLAMLEATLAYGVSRQTIMQRVKRGELRAVHVRTGRRKGLRIQPPATQEALF</sequence>
<name>A0A0E4CRG5_MYCLN</name>
<dbReference type="PANTHER" id="PTHR30461:SF23">
    <property type="entry name" value="DNA RECOMBINASE-RELATED"/>
    <property type="match status" value="1"/>
</dbReference>
<dbReference type="PANTHER" id="PTHR30461">
    <property type="entry name" value="DNA-INVERTASE FROM LAMBDOID PROPHAGE"/>
    <property type="match status" value="1"/>
</dbReference>
<proteinExistence type="predicted"/>
<evidence type="ECO:0000256" key="1">
    <source>
        <dbReference type="SAM" id="Coils"/>
    </source>
</evidence>
<evidence type="ECO:0000313" key="4">
    <source>
        <dbReference type="Proteomes" id="UP000199251"/>
    </source>
</evidence>
<evidence type="ECO:0000313" key="3">
    <source>
        <dbReference type="EMBL" id="CQD24344.1"/>
    </source>
</evidence>
<dbReference type="Pfam" id="PF07508">
    <property type="entry name" value="Recombinase"/>
    <property type="match status" value="1"/>
</dbReference>
<dbReference type="Gene3D" id="3.90.1750.20">
    <property type="entry name" value="Putative Large Serine Recombinase, Chain B, Domain 2"/>
    <property type="match status" value="1"/>
</dbReference>
<evidence type="ECO:0000259" key="2">
    <source>
        <dbReference type="Pfam" id="PF07508"/>
    </source>
</evidence>
<protein>
    <submittedName>
        <fullName evidence="3">Recombinase</fullName>
    </submittedName>
</protein>
<dbReference type="EMBL" id="CTEE01000002">
    <property type="protein sequence ID" value="CQD24344.1"/>
    <property type="molecule type" value="Genomic_DNA"/>
</dbReference>
<accession>A0A0E4CRG5</accession>